<evidence type="ECO:0000313" key="3">
    <source>
        <dbReference type="EMBL" id="MDQ0275333.1"/>
    </source>
</evidence>
<reference evidence="3 4" key="1">
    <citation type="submission" date="2023-07" db="EMBL/GenBank/DDBJ databases">
        <title>Genomic Encyclopedia of Type Strains, Phase IV (KMG-IV): sequencing the most valuable type-strain genomes for metagenomic binning, comparative biology and taxonomic classification.</title>
        <authorList>
            <person name="Goeker M."/>
        </authorList>
    </citation>
    <scope>NUCLEOTIDE SEQUENCE [LARGE SCALE GENOMIC DNA]</scope>
    <source>
        <strain evidence="3 4">DSM 22616</strain>
    </source>
</reference>
<dbReference type="InterPro" id="IPR006037">
    <property type="entry name" value="RCK_C"/>
</dbReference>
<dbReference type="EMBL" id="JAUSTN010000006">
    <property type="protein sequence ID" value="MDQ0275333.1"/>
    <property type="molecule type" value="Genomic_DNA"/>
</dbReference>
<dbReference type="PROSITE" id="PS51202">
    <property type="entry name" value="RCK_C"/>
    <property type="match status" value="1"/>
</dbReference>
<evidence type="ECO:0000259" key="2">
    <source>
        <dbReference type="PROSITE" id="PS51202"/>
    </source>
</evidence>
<dbReference type="Gene3D" id="3.30.70.1450">
    <property type="entry name" value="Regulator of K+ conductance, C-terminal domain"/>
    <property type="match status" value="1"/>
</dbReference>
<dbReference type="Pfam" id="PF02254">
    <property type="entry name" value="TrkA_N"/>
    <property type="match status" value="1"/>
</dbReference>
<feature type="domain" description="RCK N-terminal" evidence="1">
    <location>
        <begin position="1"/>
        <end position="118"/>
    </location>
</feature>
<protein>
    <submittedName>
        <fullName evidence="3">Trk system potassium uptake protein TrkA</fullName>
    </submittedName>
</protein>
<dbReference type="InterPro" id="IPR036721">
    <property type="entry name" value="RCK_C_sf"/>
</dbReference>
<dbReference type="Gene3D" id="3.40.50.720">
    <property type="entry name" value="NAD(P)-binding Rossmann-like Domain"/>
    <property type="match status" value="1"/>
</dbReference>
<dbReference type="PROSITE" id="PS51201">
    <property type="entry name" value="RCK_N"/>
    <property type="match status" value="1"/>
</dbReference>
<evidence type="ECO:0000259" key="1">
    <source>
        <dbReference type="PROSITE" id="PS51201"/>
    </source>
</evidence>
<organism evidence="3 4">
    <name type="scientific">Peptoniphilus koenoeneniae</name>
    <dbReference type="NCBI Taxonomy" id="507751"/>
    <lineage>
        <taxon>Bacteria</taxon>
        <taxon>Bacillati</taxon>
        <taxon>Bacillota</taxon>
        <taxon>Tissierellia</taxon>
        <taxon>Tissierellales</taxon>
        <taxon>Peptoniphilaceae</taxon>
        <taxon>Peptoniphilus</taxon>
    </lineage>
</organism>
<sequence length="224" mass="24710">MKSYVIFGCGRFGSAIAKTLVDLGNEVMIVDEDMSKLETIADNVTTAIQADLLDEAETSSIGLNNFDGAVVAIGSNFEAAIMATVLAKEAGIPYIAVKAVSNRQGLILKRVGATKVIYPERDMGIRVARDLSKSKLVDYIELGSNYSIAKFDSLPEWWNKSLIDLNFRKKYKVTVLAMERKEDGNLVDPSPDTIIKKNDVLVIIGHVENLQKLEKKAIKEEEKI</sequence>
<gene>
    <name evidence="3" type="ORF">J2S72_001358</name>
</gene>
<evidence type="ECO:0000313" key="4">
    <source>
        <dbReference type="Proteomes" id="UP001236559"/>
    </source>
</evidence>
<dbReference type="PANTHER" id="PTHR43833:SF7">
    <property type="entry name" value="KTR SYSTEM POTASSIUM UPTAKE PROTEIN C"/>
    <property type="match status" value="1"/>
</dbReference>
<dbReference type="InterPro" id="IPR003148">
    <property type="entry name" value="RCK_N"/>
</dbReference>
<dbReference type="InterPro" id="IPR050721">
    <property type="entry name" value="Trk_Ktr_HKT_K-transport"/>
</dbReference>
<dbReference type="PANTHER" id="PTHR43833">
    <property type="entry name" value="POTASSIUM CHANNEL PROTEIN 2-RELATED-RELATED"/>
    <property type="match status" value="1"/>
</dbReference>
<comment type="caution">
    <text evidence="3">The sequence shown here is derived from an EMBL/GenBank/DDBJ whole genome shotgun (WGS) entry which is preliminary data.</text>
</comment>
<feature type="domain" description="RCK C-terminal" evidence="2">
    <location>
        <begin position="134"/>
        <end position="219"/>
    </location>
</feature>
<accession>A0ABU0AVT6</accession>
<dbReference type="Pfam" id="PF02080">
    <property type="entry name" value="TrkA_C"/>
    <property type="match status" value="1"/>
</dbReference>
<dbReference type="SUPFAM" id="SSF51735">
    <property type="entry name" value="NAD(P)-binding Rossmann-fold domains"/>
    <property type="match status" value="1"/>
</dbReference>
<dbReference type="RefSeq" id="WP_023055685.1">
    <property type="nucleotide sequence ID" value="NZ_JAUSTN010000006.1"/>
</dbReference>
<dbReference type="Proteomes" id="UP001236559">
    <property type="component" value="Unassembled WGS sequence"/>
</dbReference>
<dbReference type="InterPro" id="IPR036291">
    <property type="entry name" value="NAD(P)-bd_dom_sf"/>
</dbReference>
<keyword evidence="4" id="KW-1185">Reference proteome</keyword>
<proteinExistence type="predicted"/>
<dbReference type="SUPFAM" id="SSF116726">
    <property type="entry name" value="TrkA C-terminal domain-like"/>
    <property type="match status" value="1"/>
</dbReference>
<name>A0ABU0AVT6_9FIRM</name>